<sequence length="299" mass="33462">MDLSTTIYDSTQHDNFYPAASADHGLSVSELTAFINDLMATLVLEELGSIYFNHLQVLLPIEGLSLSDFDARWVYGRASLTSVPLELPVNNVASLDEQAHNAYYYLTQTLTMSQRTILVQLHDMFTKQLGHALAYRQLHKMATKDMLTGLGNRSAFDEALTRQLGWAQRHHEPFALLVIDLDNFKTVNDTWGHREGDNVLVTIASQLKGLLRDEDEAFRFGGDELCCLLDCQSQQQLACAAARIQHNLKQSDYLNKRHITCSLGGTIYRANDDAGSLFDRADKALYKVKNSGKCGYHAA</sequence>
<name>A0A7X5RJY2_9ALTE</name>
<dbReference type="AlphaFoldDB" id="A0A7X5RJY2"/>
<dbReference type="PANTHER" id="PTHR45138:SF9">
    <property type="entry name" value="DIGUANYLATE CYCLASE DGCM-RELATED"/>
    <property type="match status" value="1"/>
</dbReference>
<evidence type="ECO:0000259" key="4">
    <source>
        <dbReference type="PROSITE" id="PS50887"/>
    </source>
</evidence>
<evidence type="ECO:0000256" key="1">
    <source>
        <dbReference type="ARBA" id="ARBA00001946"/>
    </source>
</evidence>
<dbReference type="PROSITE" id="PS50887">
    <property type="entry name" value="GGDEF"/>
    <property type="match status" value="1"/>
</dbReference>
<gene>
    <name evidence="5" type="ORF">GTH32_01245</name>
</gene>
<dbReference type="Proteomes" id="UP000470213">
    <property type="component" value="Unassembled WGS sequence"/>
</dbReference>
<dbReference type="InterPro" id="IPR029787">
    <property type="entry name" value="Nucleotide_cyclase"/>
</dbReference>
<accession>A0A7X5RJY2</accession>
<dbReference type="EMBL" id="JAAAWN010000001">
    <property type="protein sequence ID" value="NDV89820.1"/>
    <property type="molecule type" value="Genomic_DNA"/>
</dbReference>
<dbReference type="PANTHER" id="PTHR45138">
    <property type="entry name" value="REGULATORY COMPONENTS OF SENSORY TRANSDUCTION SYSTEM"/>
    <property type="match status" value="1"/>
</dbReference>
<dbReference type="CDD" id="cd01949">
    <property type="entry name" value="GGDEF"/>
    <property type="match status" value="1"/>
</dbReference>
<evidence type="ECO:0000313" key="6">
    <source>
        <dbReference type="Proteomes" id="UP000470213"/>
    </source>
</evidence>
<feature type="domain" description="GGDEF" evidence="4">
    <location>
        <begin position="172"/>
        <end position="299"/>
    </location>
</feature>
<evidence type="ECO:0000313" key="5">
    <source>
        <dbReference type="EMBL" id="NDV89820.1"/>
    </source>
</evidence>
<protein>
    <recommendedName>
        <fullName evidence="2">diguanylate cyclase</fullName>
        <ecNumber evidence="2">2.7.7.65</ecNumber>
    </recommendedName>
</protein>
<dbReference type="InterPro" id="IPR050469">
    <property type="entry name" value="Diguanylate_Cyclase"/>
</dbReference>
<organism evidence="5 6">
    <name type="scientific">Alteromonas profundi</name>
    <dbReference type="NCBI Taxonomy" id="2696062"/>
    <lineage>
        <taxon>Bacteria</taxon>
        <taxon>Pseudomonadati</taxon>
        <taxon>Pseudomonadota</taxon>
        <taxon>Gammaproteobacteria</taxon>
        <taxon>Alteromonadales</taxon>
        <taxon>Alteromonadaceae</taxon>
        <taxon>Alteromonas/Salinimonas group</taxon>
        <taxon>Alteromonas</taxon>
    </lineage>
</organism>
<dbReference type="SUPFAM" id="SSF55073">
    <property type="entry name" value="Nucleotide cyclase"/>
    <property type="match status" value="1"/>
</dbReference>
<comment type="caution">
    <text evidence="5">The sequence shown here is derived from an EMBL/GenBank/DDBJ whole genome shotgun (WGS) entry which is preliminary data.</text>
</comment>
<dbReference type="NCBIfam" id="TIGR00254">
    <property type="entry name" value="GGDEF"/>
    <property type="match status" value="1"/>
</dbReference>
<comment type="catalytic activity">
    <reaction evidence="3">
        <text>2 GTP = 3',3'-c-di-GMP + 2 diphosphate</text>
        <dbReference type="Rhea" id="RHEA:24898"/>
        <dbReference type="ChEBI" id="CHEBI:33019"/>
        <dbReference type="ChEBI" id="CHEBI:37565"/>
        <dbReference type="ChEBI" id="CHEBI:58805"/>
        <dbReference type="EC" id="2.7.7.65"/>
    </reaction>
</comment>
<dbReference type="EC" id="2.7.7.65" evidence="2"/>
<proteinExistence type="predicted"/>
<dbReference type="SMART" id="SM00267">
    <property type="entry name" value="GGDEF"/>
    <property type="match status" value="1"/>
</dbReference>
<dbReference type="Gene3D" id="3.30.70.270">
    <property type="match status" value="1"/>
</dbReference>
<dbReference type="FunFam" id="3.30.70.270:FF:000001">
    <property type="entry name" value="Diguanylate cyclase domain protein"/>
    <property type="match status" value="1"/>
</dbReference>
<dbReference type="RefSeq" id="WP_163083409.1">
    <property type="nucleotide sequence ID" value="NZ_JAAAWN010000001.1"/>
</dbReference>
<dbReference type="InterPro" id="IPR000160">
    <property type="entry name" value="GGDEF_dom"/>
</dbReference>
<evidence type="ECO:0000256" key="2">
    <source>
        <dbReference type="ARBA" id="ARBA00012528"/>
    </source>
</evidence>
<evidence type="ECO:0000256" key="3">
    <source>
        <dbReference type="ARBA" id="ARBA00034247"/>
    </source>
</evidence>
<comment type="cofactor">
    <cofactor evidence="1">
        <name>Mg(2+)</name>
        <dbReference type="ChEBI" id="CHEBI:18420"/>
    </cofactor>
</comment>
<dbReference type="GO" id="GO:0052621">
    <property type="term" value="F:diguanylate cyclase activity"/>
    <property type="evidence" value="ECO:0007669"/>
    <property type="project" value="UniProtKB-EC"/>
</dbReference>
<dbReference type="InterPro" id="IPR043128">
    <property type="entry name" value="Rev_trsase/Diguanyl_cyclase"/>
</dbReference>
<dbReference type="Pfam" id="PF00990">
    <property type="entry name" value="GGDEF"/>
    <property type="match status" value="1"/>
</dbReference>
<keyword evidence="6" id="KW-1185">Reference proteome</keyword>
<reference evidence="5 6" key="1">
    <citation type="submission" date="2020-01" db="EMBL/GenBank/DDBJ databases">
        <authorList>
            <person name="Chen J."/>
            <person name="Zhu S."/>
            <person name="Yang J."/>
        </authorList>
    </citation>
    <scope>NUCLEOTIDE SEQUENCE [LARGE SCALE GENOMIC DNA]</scope>
    <source>
        <strain evidence="5 6">345S023</strain>
    </source>
</reference>